<dbReference type="OrthoDB" id="5438497at2"/>
<organism evidence="1 2">
    <name type="scientific">Oricola cellulosilytica</name>
    <dbReference type="NCBI Taxonomy" id="1429082"/>
    <lineage>
        <taxon>Bacteria</taxon>
        <taxon>Pseudomonadati</taxon>
        <taxon>Pseudomonadota</taxon>
        <taxon>Alphaproteobacteria</taxon>
        <taxon>Hyphomicrobiales</taxon>
        <taxon>Ahrensiaceae</taxon>
        <taxon>Oricola</taxon>
    </lineage>
</organism>
<dbReference type="Proteomes" id="UP000291301">
    <property type="component" value="Unassembled WGS sequence"/>
</dbReference>
<dbReference type="EMBL" id="SJST01000002">
    <property type="protein sequence ID" value="TCD15145.1"/>
    <property type="molecule type" value="Genomic_DNA"/>
</dbReference>
<reference evidence="1 2" key="1">
    <citation type="journal article" date="2015" name="Antonie Van Leeuwenhoek">
        <title>Oricola cellulosilytica gen. nov., sp. nov., a cellulose-degrading bacterium of the family Phyllobacteriaceae isolated from surface seashore water, and emended descriptions of Mesorhizobium loti and Phyllobacterium myrsinacearum.</title>
        <authorList>
            <person name="Hameed A."/>
            <person name="Shahina M."/>
            <person name="Lai W.A."/>
            <person name="Lin S.Y."/>
            <person name="Young L.S."/>
            <person name="Liu Y.C."/>
            <person name="Hsu Y.H."/>
            <person name="Young C.C."/>
        </authorList>
    </citation>
    <scope>NUCLEOTIDE SEQUENCE [LARGE SCALE GENOMIC DNA]</scope>
    <source>
        <strain evidence="1 2">KCTC 52183</strain>
    </source>
</reference>
<sequence>MPNVTTFQAAHTYGVLAPLTIERRDTKFVAGSLSAGERIVMLPQGGYADAGGTTDFGRARRALTEEPITAGMLTLPNGGTAANLLDDNTDIVTSAAAGARFVLAEIDFGAVKTIHFLDITGVMMATAGAPAALIAEYWTGAAWQAFGAALKIDTVARGRRFASGAPGDGGISAQKFRFAVDATTGASGAVTVRDIGAWTESGAKTDAIVRDFTGEDGSATELVFSAGNCDIFKNGAWQAAADWPVTEAQLRIVKPEQRYDTLLGFHRDVQTLKLVRMGGDGEWSLERVSFENVPLADYGGIYTNGVNEIQQVTLYTIAGSEQFDLTLEGQTTVAITRDAADSVTATAIKTALEDLSGVDAGLTVTAIGGNTFQIEFTGGDNAERDWLIMAGTALNANGFVRVRTKQEGKAPGEPVISASAGWPAVGRFVGQRLVMGGLRKRPNDIIASVQGSPFDLNTEIDIATAAFSYEVEFPQNNEIRDIAPASLLVIIGDKQVAFLRDDTLSATEAPKFGFSDSPGIKAGVPLTSSDNALFYVQDGGTTLRLLNYTALEENYVSDNASILSSHLIIAPVDMNRRRAAGYVNADLLMIVNGDGSITVLTMMRTQEVSGFAPWHTDGLFKSLTVSRSNEVWLTAERTVDGAAEIRLERYDAAGYLDEALEQTVAPASATISGLSRFNGRQVWLQNAGSFFGPYTVAGGAVECDRALEGTVIAGSWTPPSATDPKILLEAETGQREARLKRVCRAVISVLDTTSLAIAANGAAAVDIPLHSNDSVTTDTGPLDQPVTGRIEAEGMHGFTEDGTLTVTQLHPGRLLVRAVQKDVAA</sequence>
<name>A0A4R0PFG2_9HYPH</name>
<dbReference type="RefSeq" id="WP_131566840.1">
    <property type="nucleotide sequence ID" value="NZ_JAINFK010000004.1"/>
</dbReference>
<keyword evidence="2" id="KW-1185">Reference proteome</keyword>
<evidence type="ECO:0000313" key="2">
    <source>
        <dbReference type="Proteomes" id="UP000291301"/>
    </source>
</evidence>
<accession>A0A4R0PFG2</accession>
<evidence type="ECO:0000313" key="1">
    <source>
        <dbReference type="EMBL" id="TCD15145.1"/>
    </source>
</evidence>
<comment type="caution">
    <text evidence="1">The sequence shown here is derived from an EMBL/GenBank/DDBJ whole genome shotgun (WGS) entry which is preliminary data.</text>
</comment>
<gene>
    <name evidence="1" type="ORF">E0D97_06245</name>
</gene>
<proteinExistence type="predicted"/>
<protein>
    <submittedName>
        <fullName evidence="1">Uncharacterized protein</fullName>
    </submittedName>
</protein>
<dbReference type="AlphaFoldDB" id="A0A4R0PFG2"/>